<feature type="domain" description="DUF4351" evidence="1">
    <location>
        <begin position="20"/>
        <end position="70"/>
    </location>
</feature>
<dbReference type="OrthoDB" id="452374at2"/>
<proteinExistence type="predicted"/>
<name>A0A4R2LCD7_9GAMM</name>
<protein>
    <recommendedName>
        <fullName evidence="1">DUF4351 domain-containing protein</fullName>
    </recommendedName>
</protein>
<sequence length="84" mass="9290">MLAERVQIWVKPWIEQGLLQGRREGASLLLCTLLRRRFGDLPEWADARLNAADEAQLGHWADRVLDAPTLDAVFAAPPQGEAGA</sequence>
<evidence type="ECO:0000259" key="1">
    <source>
        <dbReference type="Pfam" id="PF14261"/>
    </source>
</evidence>
<dbReference type="AlphaFoldDB" id="A0A4R2LCD7"/>
<dbReference type="RefSeq" id="WP_132543686.1">
    <property type="nucleotide sequence ID" value="NZ_SLWY01000014.1"/>
</dbReference>
<organism evidence="2 3">
    <name type="scientific">Plasticicumulans lactativorans</name>
    <dbReference type="NCBI Taxonomy" id="1133106"/>
    <lineage>
        <taxon>Bacteria</taxon>
        <taxon>Pseudomonadati</taxon>
        <taxon>Pseudomonadota</taxon>
        <taxon>Gammaproteobacteria</taxon>
        <taxon>Candidatus Competibacteraceae</taxon>
        <taxon>Plasticicumulans</taxon>
    </lineage>
</organism>
<evidence type="ECO:0000313" key="2">
    <source>
        <dbReference type="EMBL" id="TCO80508.1"/>
    </source>
</evidence>
<comment type="caution">
    <text evidence="2">The sequence shown here is derived from an EMBL/GenBank/DDBJ whole genome shotgun (WGS) entry which is preliminary data.</text>
</comment>
<reference evidence="2 3" key="1">
    <citation type="submission" date="2019-03" db="EMBL/GenBank/DDBJ databases">
        <title>Genomic Encyclopedia of Type Strains, Phase IV (KMG-IV): sequencing the most valuable type-strain genomes for metagenomic binning, comparative biology and taxonomic classification.</title>
        <authorList>
            <person name="Goeker M."/>
        </authorList>
    </citation>
    <scope>NUCLEOTIDE SEQUENCE [LARGE SCALE GENOMIC DNA]</scope>
    <source>
        <strain evidence="2 3">DSM 25287</strain>
    </source>
</reference>
<dbReference type="InterPro" id="IPR025587">
    <property type="entry name" value="DUF4351"/>
</dbReference>
<gene>
    <name evidence="2" type="ORF">EV699_114155</name>
</gene>
<dbReference type="EMBL" id="SLWY01000014">
    <property type="protein sequence ID" value="TCO80508.1"/>
    <property type="molecule type" value="Genomic_DNA"/>
</dbReference>
<evidence type="ECO:0000313" key="3">
    <source>
        <dbReference type="Proteomes" id="UP000295765"/>
    </source>
</evidence>
<keyword evidence="3" id="KW-1185">Reference proteome</keyword>
<dbReference type="Pfam" id="PF14261">
    <property type="entry name" value="DUF4351"/>
    <property type="match status" value="1"/>
</dbReference>
<accession>A0A4R2LCD7</accession>
<dbReference type="Proteomes" id="UP000295765">
    <property type="component" value="Unassembled WGS sequence"/>
</dbReference>